<dbReference type="RefSeq" id="WP_055053227.1">
    <property type="nucleotide sequence ID" value="NZ_CYZA01000006.1"/>
</dbReference>
<sequence>MIDTTKILPGQEFKNMQELSVALTGQKMPAGKGYVLQQEKFKLYFSWKKITGTHKLIIDEIYKEPKTKPKRKQKEYCPHGKYNSAIYANLQHLELNKKYSVTDLYELLGFTSDRFTRPKYFLDCVNATELSLSSYRYFHKKINCIIAQILYINLRKFEEKGCISYHMDYAYTFKEGHKPVDIPIDYMEDVKAQALAQTSYKDEWSILHSSKAKEYTDFILKKLEPLGVKRYTKCYVFTEIKQFNTLPLSDPHTLNNLIIQKLKDASSKCDALNNKKMNSIIDTAVRLQ</sequence>
<evidence type="ECO:0000313" key="2">
    <source>
        <dbReference type="Proteomes" id="UP000095447"/>
    </source>
</evidence>
<reference evidence="1 2" key="1">
    <citation type="submission" date="2015-09" db="EMBL/GenBank/DDBJ databases">
        <authorList>
            <consortium name="Pathogen Informatics"/>
        </authorList>
    </citation>
    <scope>NUCLEOTIDE SEQUENCE [LARGE SCALE GENOMIC DNA]</scope>
    <source>
        <strain evidence="1 2">2789STDY5608838</strain>
    </source>
</reference>
<accession>A0A174A6B3</accession>
<proteinExistence type="predicted"/>
<evidence type="ECO:0000313" key="1">
    <source>
        <dbReference type="EMBL" id="CUN84242.1"/>
    </source>
</evidence>
<dbReference type="Proteomes" id="UP000095447">
    <property type="component" value="Unassembled WGS sequence"/>
</dbReference>
<name>A0A174A6B3_9FIRM</name>
<protein>
    <submittedName>
        <fullName evidence="1">Uncharacterized protein</fullName>
    </submittedName>
</protein>
<dbReference type="EMBL" id="CYZA01000006">
    <property type="protein sequence ID" value="CUN84242.1"/>
    <property type="molecule type" value="Genomic_DNA"/>
</dbReference>
<organism evidence="1 2">
    <name type="scientific">Blautia obeum</name>
    <dbReference type="NCBI Taxonomy" id="40520"/>
    <lineage>
        <taxon>Bacteria</taxon>
        <taxon>Bacillati</taxon>
        <taxon>Bacillota</taxon>
        <taxon>Clostridia</taxon>
        <taxon>Lachnospirales</taxon>
        <taxon>Lachnospiraceae</taxon>
        <taxon>Blautia</taxon>
    </lineage>
</organism>
<dbReference type="AlphaFoldDB" id="A0A174A6B3"/>
<gene>
    <name evidence="1" type="ORF">ERS852395_01483</name>
</gene>